<evidence type="ECO:0000313" key="3">
    <source>
        <dbReference type="Proteomes" id="UP000198067"/>
    </source>
</evidence>
<name>A0A6C7C4S9_SALER</name>
<sequence>MKLIQLSKKEDHRGALVVVEQHRDIPIEIKRVYYMFDTDTNVRRGFHAHKRLTQVAISIKGSCKFLLDDGEAVEHVLLDSPSAGLVIEPMVWHEMYDYSDDCILMILADDYYDEDDYIRNYEQFKSMVK</sequence>
<dbReference type="AlphaFoldDB" id="A0A6C7C4S9"/>
<organism evidence="2 3">
    <name type="scientific">Salmonella enterica subsp. salamae serovar 55:k:z39 str. 1315K</name>
    <dbReference type="NCBI Taxonomy" id="1243602"/>
    <lineage>
        <taxon>Bacteria</taxon>
        <taxon>Pseudomonadati</taxon>
        <taxon>Pseudomonadota</taxon>
        <taxon>Gammaproteobacteria</taxon>
        <taxon>Enterobacterales</taxon>
        <taxon>Enterobacteriaceae</taxon>
        <taxon>Salmonella</taxon>
    </lineage>
</organism>
<dbReference type="InterPro" id="IPR008894">
    <property type="entry name" value="QdtA_cupin_dom"/>
</dbReference>
<proteinExistence type="predicted"/>
<evidence type="ECO:0000313" key="2">
    <source>
        <dbReference type="EMBL" id="ASG87750.1"/>
    </source>
</evidence>
<dbReference type="SUPFAM" id="SSF51182">
    <property type="entry name" value="RmlC-like cupins"/>
    <property type="match status" value="1"/>
</dbReference>
<dbReference type="Gene3D" id="2.60.120.10">
    <property type="entry name" value="Jelly Rolls"/>
    <property type="match status" value="1"/>
</dbReference>
<dbReference type="InterPro" id="IPR011051">
    <property type="entry name" value="RmlC_Cupin_sf"/>
</dbReference>
<protein>
    <submittedName>
        <fullName evidence="2">dTDP-6-deoxy-3,4-keto-hexulose isomerase</fullName>
    </submittedName>
</protein>
<accession>A0A6C7C4S9</accession>
<keyword evidence="2" id="KW-0413">Isomerase</keyword>
<dbReference type="CDD" id="cd20292">
    <property type="entry name" value="cupin_QdtA-like"/>
    <property type="match status" value="1"/>
</dbReference>
<dbReference type="GO" id="GO:0016853">
    <property type="term" value="F:isomerase activity"/>
    <property type="evidence" value="ECO:0007669"/>
    <property type="project" value="UniProtKB-KW"/>
</dbReference>
<dbReference type="RefSeq" id="WP_080225226.1">
    <property type="nucleotide sequence ID" value="NZ_CP022139.1"/>
</dbReference>
<dbReference type="InterPro" id="IPR014710">
    <property type="entry name" value="RmlC-like_jellyroll"/>
</dbReference>
<gene>
    <name evidence="2" type="ORF">LFZ47_09190</name>
</gene>
<dbReference type="EMBL" id="CP022139">
    <property type="protein sequence ID" value="ASG87750.1"/>
    <property type="molecule type" value="Genomic_DNA"/>
</dbReference>
<dbReference type="Proteomes" id="UP000198067">
    <property type="component" value="Chromosome"/>
</dbReference>
<reference evidence="2 3" key="1">
    <citation type="submission" date="2017-06" db="EMBL/GenBank/DDBJ databases">
        <title>Salmonella reference genomes for public health.</title>
        <authorList>
            <person name="Robertson J."/>
            <person name="Yoshida C."/>
            <person name="Gurnik S."/>
            <person name="Nash J."/>
        </authorList>
    </citation>
    <scope>NUCLEOTIDE SEQUENCE [LARGE SCALE GENOMIC DNA]</scope>
    <source>
        <strain evidence="2 3">1315K</strain>
    </source>
</reference>
<dbReference type="Pfam" id="PF05523">
    <property type="entry name" value="FdtA"/>
    <property type="match status" value="1"/>
</dbReference>
<feature type="domain" description="Sugar 3,4-ketoisomerase QdtA cupin" evidence="1">
    <location>
        <begin position="2"/>
        <end position="128"/>
    </location>
</feature>
<evidence type="ECO:0000259" key="1">
    <source>
        <dbReference type="Pfam" id="PF05523"/>
    </source>
</evidence>